<proteinExistence type="predicted"/>
<geneLocation type="plasmid" evidence="2 3">
    <name>pRCB133</name>
</geneLocation>
<dbReference type="EC" id="2.1.1.-" evidence="2"/>
<dbReference type="SUPFAM" id="SSF53335">
    <property type="entry name" value="S-adenosyl-L-methionine-dependent methyltransferases"/>
    <property type="match status" value="1"/>
</dbReference>
<organism evidence="2 3">
    <name type="scientific">Rhodobacter capsulatus (strain ATCC BAA-309 / NBRC 16581 / SB1003)</name>
    <dbReference type="NCBI Taxonomy" id="272942"/>
    <lineage>
        <taxon>Bacteria</taxon>
        <taxon>Pseudomonadati</taxon>
        <taxon>Pseudomonadota</taxon>
        <taxon>Alphaproteobacteria</taxon>
        <taxon>Rhodobacterales</taxon>
        <taxon>Rhodobacter group</taxon>
        <taxon>Rhodobacter</taxon>
    </lineage>
</organism>
<dbReference type="KEGG" id="rcp:RCAP_rcp00139"/>
<dbReference type="GO" id="GO:0008757">
    <property type="term" value="F:S-adenosylmethionine-dependent methyltransferase activity"/>
    <property type="evidence" value="ECO:0007669"/>
    <property type="project" value="InterPro"/>
</dbReference>
<evidence type="ECO:0000259" key="1">
    <source>
        <dbReference type="Pfam" id="PF08241"/>
    </source>
</evidence>
<dbReference type="CDD" id="cd02440">
    <property type="entry name" value="AdoMet_MTases"/>
    <property type="match status" value="1"/>
</dbReference>
<evidence type="ECO:0000313" key="3">
    <source>
        <dbReference type="Proteomes" id="UP000002361"/>
    </source>
</evidence>
<feature type="domain" description="Methyltransferase type 11" evidence="1">
    <location>
        <begin position="65"/>
        <end position="161"/>
    </location>
</feature>
<dbReference type="HOGENOM" id="CLU_065741_1_0_5"/>
<name>D5AVQ9_RHOCB</name>
<dbReference type="Pfam" id="PF08241">
    <property type="entry name" value="Methyltransf_11"/>
    <property type="match status" value="1"/>
</dbReference>
<dbReference type="GeneID" id="31492441"/>
<dbReference type="Proteomes" id="UP000002361">
    <property type="component" value="Plasmid pRCB133"/>
</dbReference>
<reference key="1">
    <citation type="submission" date="2008-12" db="EMBL/GenBank/DDBJ databases">
        <title>Complete genome sequence of Rhodobacter capsulatus SB1003.</title>
        <authorList>
            <person name="Strnad H."/>
            <person name="Lapidus A."/>
            <person name="Vlcek C."/>
            <person name="Ulbrich P."/>
            <person name="Paces J."/>
            <person name="Maltsev N."/>
            <person name="Kumar V."/>
            <person name="Kogan Y."/>
            <person name="Milgram A."/>
            <person name="Rebrekov D."/>
            <person name="Mazur M."/>
            <person name="Cox R."/>
            <person name="Kyrpides N."/>
            <person name="Kolar M."/>
            <person name="Sachova J."/>
            <person name="Ridl J."/>
            <person name="Ivanova N."/>
            <person name="Kapatral V."/>
            <person name="Los T."/>
            <person name="Lykidis A."/>
            <person name="Mikhailova N."/>
            <person name="Reznik G."/>
            <person name="Vasieva O."/>
            <person name="Fonstein M."/>
            <person name="Paces V."/>
            <person name="Haselkorn R."/>
        </authorList>
    </citation>
    <scope>NUCLEOTIDE SEQUENCE</scope>
    <source>
        <strain>SB1003</strain>
    </source>
</reference>
<dbReference type="InterPro" id="IPR013216">
    <property type="entry name" value="Methyltransf_11"/>
</dbReference>
<keyword evidence="2" id="KW-0808">Transferase</keyword>
<gene>
    <name evidence="2" type="ordered locus">RCAP_rcp00139</name>
</gene>
<dbReference type="InterPro" id="IPR029063">
    <property type="entry name" value="SAM-dependent_MTases_sf"/>
</dbReference>
<sequence>MADMARKDFTAANRAAWNASAPLHAQGDPWAQLLARAGEPGFSVLDPCLTAVLHRLGLAGKSAAQIGCNNARELLSLASLGIRPALGIDQAGAFLAQARQLAEAAGLAPRLVEADIYDLPPDLGQVDLALITIGVLNWMPDLPAFFRVTSGLLAPGGVLVIYETHPFLEQFDPAAATPFEPAFSYFERRPQLVTEAISYDGKDHGKGETGYWFLHPLGEIVTACVRSGLAIEELTEFGHSIREPEYDLYEGRAAQIPMSYCLIARKPPA</sequence>
<keyword evidence="2" id="KW-0489">Methyltransferase</keyword>
<dbReference type="EMBL" id="CP001313">
    <property type="protein sequence ID" value="ADE87394.1"/>
    <property type="molecule type" value="Genomic_DNA"/>
</dbReference>
<reference evidence="2 3" key="2">
    <citation type="journal article" date="2010" name="J. Bacteriol.">
        <title>Complete genome sequence of the photosynthetic purple nonsulfur bacterium Rhodobacter capsulatus SB 1003.</title>
        <authorList>
            <person name="Strnad H."/>
            <person name="Lapidus A."/>
            <person name="Paces J."/>
            <person name="Ulbrich P."/>
            <person name="Vlcek C."/>
            <person name="Paces V."/>
            <person name="Haselkorn R."/>
        </authorList>
    </citation>
    <scope>NUCLEOTIDE SEQUENCE [LARGE SCALE GENOMIC DNA]</scope>
    <source>
        <strain evidence="3">ATCC BAA-309 / NBRC 16581 / SB1003</strain>
        <plasmid evidence="2 3">pRCB133</plasmid>
    </source>
</reference>
<dbReference type="AlphaFoldDB" id="D5AVQ9"/>
<evidence type="ECO:0000313" key="2">
    <source>
        <dbReference type="EMBL" id="ADE87394.1"/>
    </source>
</evidence>
<keyword evidence="3" id="KW-1185">Reference proteome</keyword>
<dbReference type="GO" id="GO:0032259">
    <property type="term" value="P:methylation"/>
    <property type="evidence" value="ECO:0007669"/>
    <property type="project" value="UniProtKB-KW"/>
</dbReference>
<protein>
    <submittedName>
        <fullName evidence="2">Methyltransferase, type 11 family</fullName>
        <ecNumber evidence="2">2.1.1.-</ecNumber>
    </submittedName>
</protein>
<dbReference type="Gene3D" id="3.40.50.150">
    <property type="entry name" value="Vaccinia Virus protein VP39"/>
    <property type="match status" value="1"/>
</dbReference>
<keyword evidence="2" id="KW-0614">Plasmid</keyword>
<dbReference type="OrthoDB" id="8385759at2"/>
<accession>D5AVQ9</accession>
<dbReference type="RefSeq" id="WP_013069363.1">
    <property type="nucleotide sequence ID" value="NC_014035.1"/>
</dbReference>